<comment type="caution">
    <text evidence="2">The sequence shown here is derived from an EMBL/GenBank/DDBJ whole genome shotgun (WGS) entry which is preliminary data.</text>
</comment>
<dbReference type="RefSeq" id="WP_108952926.1">
    <property type="nucleotide sequence ID" value="NZ_BEVZ01000002.1"/>
</dbReference>
<gene>
    <name evidence="2" type="ORF">AB0E65_13335</name>
</gene>
<evidence type="ECO:0000313" key="2">
    <source>
        <dbReference type="EMBL" id="MEU3555180.1"/>
    </source>
</evidence>
<evidence type="ECO:0000313" key="3">
    <source>
        <dbReference type="Proteomes" id="UP001550850"/>
    </source>
</evidence>
<name>A0ABV2YHH1_9ACTN</name>
<organism evidence="2 3">
    <name type="scientific">Streptomyces fragilis</name>
    <dbReference type="NCBI Taxonomy" id="67301"/>
    <lineage>
        <taxon>Bacteria</taxon>
        <taxon>Bacillati</taxon>
        <taxon>Actinomycetota</taxon>
        <taxon>Actinomycetes</taxon>
        <taxon>Kitasatosporales</taxon>
        <taxon>Streptomycetaceae</taxon>
        <taxon>Streptomyces</taxon>
    </lineage>
</organism>
<proteinExistence type="predicted"/>
<dbReference type="Proteomes" id="UP001550850">
    <property type="component" value="Unassembled WGS sequence"/>
</dbReference>
<reference evidence="2 3" key="1">
    <citation type="submission" date="2024-06" db="EMBL/GenBank/DDBJ databases">
        <title>The Natural Products Discovery Center: Release of the First 8490 Sequenced Strains for Exploring Actinobacteria Biosynthetic Diversity.</title>
        <authorList>
            <person name="Kalkreuter E."/>
            <person name="Kautsar S.A."/>
            <person name="Yang D."/>
            <person name="Bader C.D."/>
            <person name="Teijaro C.N."/>
            <person name="Fluegel L."/>
            <person name="Davis C.M."/>
            <person name="Simpson J.R."/>
            <person name="Lauterbach L."/>
            <person name="Steele A.D."/>
            <person name="Gui C."/>
            <person name="Meng S."/>
            <person name="Li G."/>
            <person name="Viehrig K."/>
            <person name="Ye F."/>
            <person name="Su P."/>
            <person name="Kiefer A.F."/>
            <person name="Nichols A."/>
            <person name="Cepeda A.J."/>
            <person name="Yan W."/>
            <person name="Fan B."/>
            <person name="Jiang Y."/>
            <person name="Adhikari A."/>
            <person name="Zheng C.-J."/>
            <person name="Schuster L."/>
            <person name="Cowan T.M."/>
            <person name="Smanski M.J."/>
            <person name="Chevrette M.G."/>
            <person name="De Carvalho L.P.S."/>
            <person name="Shen B."/>
        </authorList>
    </citation>
    <scope>NUCLEOTIDE SEQUENCE [LARGE SCALE GENOMIC DNA]</scope>
    <source>
        <strain evidence="2 3">NPDC038104</strain>
    </source>
</reference>
<sequence length="66" mass="6549">MRTSEVRPITGPGALAVRAAHALAASADIVTLQRILGLDRDEPGPAATGGGPVFTGARAAADDRAA</sequence>
<evidence type="ECO:0000256" key="1">
    <source>
        <dbReference type="SAM" id="MobiDB-lite"/>
    </source>
</evidence>
<keyword evidence="3" id="KW-1185">Reference proteome</keyword>
<feature type="region of interest" description="Disordered" evidence="1">
    <location>
        <begin position="42"/>
        <end position="66"/>
    </location>
</feature>
<accession>A0ABV2YHH1</accession>
<protein>
    <submittedName>
        <fullName evidence="2">Uncharacterized protein</fullName>
    </submittedName>
</protein>
<dbReference type="EMBL" id="JBEZUR010000016">
    <property type="protein sequence ID" value="MEU3555180.1"/>
    <property type="molecule type" value="Genomic_DNA"/>
</dbReference>